<dbReference type="Pfam" id="PF00501">
    <property type="entry name" value="AMP-binding"/>
    <property type="match status" value="1"/>
</dbReference>
<evidence type="ECO:0000256" key="1">
    <source>
        <dbReference type="SAM" id="Phobius"/>
    </source>
</evidence>
<feature type="transmembrane region" description="Helical" evidence="1">
    <location>
        <begin position="144"/>
        <end position="164"/>
    </location>
</feature>
<keyword evidence="1" id="KW-0472">Membrane</keyword>
<feature type="transmembrane region" description="Helical" evidence="1">
    <location>
        <begin position="115"/>
        <end position="138"/>
    </location>
</feature>
<feature type="transmembrane region" description="Helical" evidence="1">
    <location>
        <begin position="89"/>
        <end position="108"/>
    </location>
</feature>
<keyword evidence="1" id="KW-0812">Transmembrane</keyword>
<gene>
    <name evidence="3" type="ORF">HPB52_008047</name>
</gene>
<name>A0A9D4PFD8_RHISA</name>
<dbReference type="PANTHER" id="PTHR43767">
    <property type="entry name" value="LONG-CHAIN-FATTY-ACID--COA LIGASE"/>
    <property type="match status" value="1"/>
</dbReference>
<evidence type="ECO:0000313" key="3">
    <source>
        <dbReference type="EMBL" id="KAH7939177.1"/>
    </source>
</evidence>
<sequence length="183" mass="19701">MIEAPIKDGVVSSPYPPVELIQDQALYQHIKKRFLEHCDKPALERNGEFLTFAELLSVIERYAVGFQRYGVSSGRRVCVSVTNSAESIIAAYSLCVLGATVVLVKTTLPELTGSALMLGPLPCLTTVLVASCVVVSVAVDLPPVFIVALVALLLAGSHCTYAVYRFENDATFLLLCSFIAYGA</sequence>
<dbReference type="VEuPathDB" id="VectorBase:RSAN_028265"/>
<organism evidence="3 4">
    <name type="scientific">Rhipicephalus sanguineus</name>
    <name type="common">Brown dog tick</name>
    <name type="synonym">Ixodes sanguineus</name>
    <dbReference type="NCBI Taxonomy" id="34632"/>
    <lineage>
        <taxon>Eukaryota</taxon>
        <taxon>Metazoa</taxon>
        <taxon>Ecdysozoa</taxon>
        <taxon>Arthropoda</taxon>
        <taxon>Chelicerata</taxon>
        <taxon>Arachnida</taxon>
        <taxon>Acari</taxon>
        <taxon>Parasitiformes</taxon>
        <taxon>Ixodida</taxon>
        <taxon>Ixodoidea</taxon>
        <taxon>Ixodidae</taxon>
        <taxon>Rhipicephalinae</taxon>
        <taxon>Rhipicephalus</taxon>
        <taxon>Rhipicephalus</taxon>
    </lineage>
</organism>
<keyword evidence="1" id="KW-1133">Transmembrane helix</keyword>
<proteinExistence type="predicted"/>
<accession>A0A9D4PFD8</accession>
<reference evidence="3" key="1">
    <citation type="journal article" date="2020" name="Cell">
        <title>Large-Scale Comparative Analyses of Tick Genomes Elucidate Their Genetic Diversity and Vector Capacities.</title>
        <authorList>
            <consortium name="Tick Genome and Microbiome Consortium (TIGMIC)"/>
            <person name="Jia N."/>
            <person name="Wang J."/>
            <person name="Shi W."/>
            <person name="Du L."/>
            <person name="Sun Y."/>
            <person name="Zhan W."/>
            <person name="Jiang J.F."/>
            <person name="Wang Q."/>
            <person name="Zhang B."/>
            <person name="Ji P."/>
            <person name="Bell-Sakyi L."/>
            <person name="Cui X.M."/>
            <person name="Yuan T.T."/>
            <person name="Jiang B.G."/>
            <person name="Yang W.F."/>
            <person name="Lam T.T."/>
            <person name="Chang Q.C."/>
            <person name="Ding S.J."/>
            <person name="Wang X.J."/>
            <person name="Zhu J.G."/>
            <person name="Ruan X.D."/>
            <person name="Zhao L."/>
            <person name="Wei J.T."/>
            <person name="Ye R.Z."/>
            <person name="Que T.C."/>
            <person name="Du C.H."/>
            <person name="Zhou Y.H."/>
            <person name="Cheng J.X."/>
            <person name="Dai P.F."/>
            <person name="Guo W.B."/>
            <person name="Han X.H."/>
            <person name="Huang E.J."/>
            <person name="Li L.F."/>
            <person name="Wei W."/>
            <person name="Gao Y.C."/>
            <person name="Liu J.Z."/>
            <person name="Shao H.Z."/>
            <person name="Wang X."/>
            <person name="Wang C.C."/>
            <person name="Yang T.C."/>
            <person name="Huo Q.B."/>
            <person name="Li W."/>
            <person name="Chen H.Y."/>
            <person name="Chen S.E."/>
            <person name="Zhou L.G."/>
            <person name="Ni X.B."/>
            <person name="Tian J.H."/>
            <person name="Sheng Y."/>
            <person name="Liu T."/>
            <person name="Pan Y.S."/>
            <person name="Xia L.Y."/>
            <person name="Li J."/>
            <person name="Zhao F."/>
            <person name="Cao W.C."/>
        </authorList>
    </citation>
    <scope>NUCLEOTIDE SEQUENCE</scope>
    <source>
        <strain evidence="3">Rsan-2018</strain>
    </source>
</reference>
<reference evidence="3" key="2">
    <citation type="submission" date="2021-09" db="EMBL/GenBank/DDBJ databases">
        <authorList>
            <person name="Jia N."/>
            <person name="Wang J."/>
            <person name="Shi W."/>
            <person name="Du L."/>
            <person name="Sun Y."/>
            <person name="Zhan W."/>
            <person name="Jiang J."/>
            <person name="Wang Q."/>
            <person name="Zhang B."/>
            <person name="Ji P."/>
            <person name="Sakyi L.B."/>
            <person name="Cui X."/>
            <person name="Yuan T."/>
            <person name="Jiang B."/>
            <person name="Yang W."/>
            <person name="Lam T.T.-Y."/>
            <person name="Chang Q."/>
            <person name="Ding S."/>
            <person name="Wang X."/>
            <person name="Zhu J."/>
            <person name="Ruan X."/>
            <person name="Zhao L."/>
            <person name="Wei J."/>
            <person name="Que T."/>
            <person name="Du C."/>
            <person name="Cheng J."/>
            <person name="Dai P."/>
            <person name="Han X."/>
            <person name="Huang E."/>
            <person name="Gao Y."/>
            <person name="Liu J."/>
            <person name="Shao H."/>
            <person name="Ye R."/>
            <person name="Li L."/>
            <person name="Wei W."/>
            <person name="Wang X."/>
            <person name="Wang C."/>
            <person name="Huo Q."/>
            <person name="Li W."/>
            <person name="Guo W."/>
            <person name="Chen H."/>
            <person name="Chen S."/>
            <person name="Zhou L."/>
            <person name="Zhou L."/>
            <person name="Ni X."/>
            <person name="Tian J."/>
            <person name="Zhou Y."/>
            <person name="Sheng Y."/>
            <person name="Liu T."/>
            <person name="Pan Y."/>
            <person name="Xia L."/>
            <person name="Li J."/>
            <person name="Zhao F."/>
            <person name="Cao W."/>
        </authorList>
    </citation>
    <scope>NUCLEOTIDE SEQUENCE</scope>
    <source>
        <strain evidence="3">Rsan-2018</strain>
        <tissue evidence="3">Larvae</tissue>
    </source>
</reference>
<dbReference type="PANTHER" id="PTHR43767:SF1">
    <property type="entry name" value="NONRIBOSOMAL PEPTIDE SYNTHASE PES1 (EUROFUNG)-RELATED"/>
    <property type="match status" value="1"/>
</dbReference>
<dbReference type="Gene3D" id="3.40.50.12780">
    <property type="entry name" value="N-terminal domain of ligase-like"/>
    <property type="match status" value="1"/>
</dbReference>
<comment type="caution">
    <text evidence="3">The sequence shown here is derived from an EMBL/GenBank/DDBJ whole genome shotgun (WGS) entry which is preliminary data.</text>
</comment>
<keyword evidence="4" id="KW-1185">Reference proteome</keyword>
<dbReference type="InterPro" id="IPR050237">
    <property type="entry name" value="ATP-dep_AMP-bd_enzyme"/>
</dbReference>
<dbReference type="InterPro" id="IPR000873">
    <property type="entry name" value="AMP-dep_synth/lig_dom"/>
</dbReference>
<evidence type="ECO:0000259" key="2">
    <source>
        <dbReference type="Pfam" id="PF00501"/>
    </source>
</evidence>
<dbReference type="EMBL" id="JABSTV010001254">
    <property type="protein sequence ID" value="KAH7939177.1"/>
    <property type="molecule type" value="Genomic_DNA"/>
</dbReference>
<dbReference type="SUPFAM" id="SSF56801">
    <property type="entry name" value="Acetyl-CoA synthetase-like"/>
    <property type="match status" value="1"/>
</dbReference>
<evidence type="ECO:0000313" key="4">
    <source>
        <dbReference type="Proteomes" id="UP000821837"/>
    </source>
</evidence>
<dbReference type="InterPro" id="IPR042099">
    <property type="entry name" value="ANL_N_sf"/>
</dbReference>
<protein>
    <recommendedName>
        <fullName evidence="2">AMP-dependent synthetase/ligase domain-containing protein</fullName>
    </recommendedName>
</protein>
<dbReference type="Proteomes" id="UP000821837">
    <property type="component" value="Chromosome 8"/>
</dbReference>
<dbReference type="AlphaFoldDB" id="A0A9D4PFD8"/>
<feature type="domain" description="AMP-dependent synthetase/ligase" evidence="2">
    <location>
        <begin position="35"/>
        <end position="110"/>
    </location>
</feature>